<reference evidence="1" key="2">
    <citation type="journal article" date="2000" name="Genome Res.">
        <title>Normalization and subtraction of cap-trapper-selected cDNAs to prepare full-length cDNA libraries for rapid discovery of new genes.</title>
        <authorList>
            <person name="Carninci P."/>
            <person name="Shibata Y."/>
            <person name="Hayatsu N."/>
            <person name="Sugahara Y."/>
            <person name="Shibata K."/>
            <person name="Itoh M."/>
            <person name="Konno H."/>
            <person name="Okazaki Y."/>
            <person name="Muramatsu M."/>
            <person name="Hayashizaki Y."/>
        </authorList>
    </citation>
    <scope>NUCLEOTIDE SEQUENCE</scope>
    <source>
        <strain evidence="1">NOD</strain>
        <tissue evidence="1">Activated spleen</tissue>
    </source>
</reference>
<reference evidence="1" key="6">
    <citation type="submission" date="2004-03" db="EMBL/GenBank/DDBJ databases">
        <authorList>
            <person name="Arakawa T."/>
            <person name="Carninci P."/>
            <person name="Fukuda S."/>
            <person name="Hashizume W."/>
            <person name="Hayashida K."/>
            <person name="Hori F."/>
            <person name="Iida J."/>
            <person name="Imamura K."/>
            <person name="Imotani K."/>
            <person name="Itoh M."/>
            <person name="Kanagawa S."/>
            <person name="Kawai J."/>
            <person name="Kojima M."/>
            <person name="Konno H."/>
            <person name="Murata M."/>
            <person name="Nakamura M."/>
            <person name="Ninomiya N."/>
            <person name="Nishiyori H."/>
            <person name="Nomura K."/>
            <person name="Ohno M."/>
            <person name="Sakazume N."/>
            <person name="Sano H."/>
            <person name="Sasaki D."/>
            <person name="Shibata K."/>
            <person name="Shiraki T."/>
            <person name="Tagami M."/>
            <person name="Tagami Y."/>
            <person name="Waki K."/>
            <person name="Watahiki A."/>
            <person name="Muramatsu M."/>
            <person name="Hayashizaki Y."/>
        </authorList>
    </citation>
    <scope>NUCLEOTIDE SEQUENCE</scope>
    <source>
        <strain evidence="1">NOD</strain>
        <tissue evidence="1">Activated spleen</tissue>
    </source>
</reference>
<reference evidence="1" key="8">
    <citation type="journal article" date="2005" name="Science">
        <title>Antisense Transcription in the Mammalian Transcriptome.</title>
        <authorList>
            <consortium name="RIKEN Genome Exploration Research Group and Genome Science Group (Genome Network Project Core Group) and the FANTOM Consortium"/>
        </authorList>
    </citation>
    <scope>NUCLEOTIDE SEQUENCE</scope>
    <source>
        <strain evidence="1">NOD</strain>
        <tissue evidence="1">Activated spleen</tissue>
    </source>
</reference>
<sequence length="105" mass="11579">MPLKVTSPTIVAIWAATIPPATQCSARRTVNLWRGAQVMCTEYRALVHWRRGGRRQGPELVCGDIGGRHSAYRRSARRANQLPRNCANCTTMMIVTTATAVTAQL</sequence>
<reference evidence="1" key="4">
    <citation type="journal article" date="2001" name="Nature">
        <title>Functional annotation of a full-length mouse cDNA collection.</title>
        <authorList>
            <consortium name="The RIKEN Genome Exploration Research Group Phase II Team and the FANTOM Consortium"/>
        </authorList>
    </citation>
    <scope>NUCLEOTIDE SEQUENCE</scope>
    <source>
        <strain evidence="1">NOD</strain>
        <tissue evidence="1">Activated spleen</tissue>
    </source>
</reference>
<dbReference type="AlphaFoldDB" id="Q3TZZ4"/>
<reference evidence="1" key="5">
    <citation type="journal article" date="2002" name="Nature">
        <title>Analysis of the mouse transcriptome based on functional annotation of 60,770 full-length cDNAs.</title>
        <authorList>
            <consortium name="The FANTOM Consortium and the RIKEN Genome Exploration Research Group Phase I and II Team"/>
        </authorList>
    </citation>
    <scope>NUCLEOTIDE SEQUENCE</scope>
    <source>
        <strain evidence="1">NOD</strain>
        <tissue evidence="1">Activated spleen</tissue>
    </source>
</reference>
<dbReference type="EMBL" id="AK157356">
    <property type="protein sequence ID" value="BAE34062.1"/>
    <property type="molecule type" value="mRNA"/>
</dbReference>
<organism evidence="1">
    <name type="scientific">Mus musculus</name>
    <name type="common">Mouse</name>
    <dbReference type="NCBI Taxonomy" id="10090"/>
    <lineage>
        <taxon>Eukaryota</taxon>
        <taxon>Metazoa</taxon>
        <taxon>Chordata</taxon>
        <taxon>Craniata</taxon>
        <taxon>Vertebrata</taxon>
        <taxon>Euteleostomi</taxon>
        <taxon>Mammalia</taxon>
        <taxon>Eutheria</taxon>
        <taxon>Euarchontoglires</taxon>
        <taxon>Glires</taxon>
        <taxon>Rodentia</taxon>
        <taxon>Myomorpha</taxon>
        <taxon>Muroidea</taxon>
        <taxon>Muridae</taxon>
        <taxon>Murinae</taxon>
        <taxon>Mus</taxon>
        <taxon>Mus</taxon>
    </lineage>
</organism>
<evidence type="ECO:0000313" key="1">
    <source>
        <dbReference type="EMBL" id="BAE34062.1"/>
    </source>
</evidence>
<protein>
    <submittedName>
        <fullName evidence="1">Uncharacterized protein</fullName>
    </submittedName>
</protein>
<name>Q3TZZ4_MOUSE</name>
<reference evidence="1" key="7">
    <citation type="journal article" date="2005" name="Science">
        <title>The Transcriptional Landscape of the Mammalian Genome.</title>
        <authorList>
            <consortium name="The FANTOM Consortium"/>
            <consortium name="Riken Genome Exploration Research Group and Genome Science Group (Genome Network Project Core Group)"/>
        </authorList>
    </citation>
    <scope>NUCLEOTIDE SEQUENCE</scope>
    <source>
        <strain evidence="1">NOD</strain>
        <tissue evidence="1">Activated spleen</tissue>
    </source>
</reference>
<reference evidence="1" key="3">
    <citation type="journal article" date="2000" name="Genome Res.">
        <title>RIKEN integrated sequence analysis (RISA) system--384-format sequencing pipeline with 384 multicapillary sequencer.</title>
        <authorList>
            <person name="Shibata K."/>
            <person name="Itoh M."/>
            <person name="Aizawa K."/>
            <person name="Nagaoka S."/>
            <person name="Sasaki N."/>
            <person name="Carninci P."/>
            <person name="Konno H."/>
            <person name="Akiyama J."/>
            <person name="Nishi K."/>
            <person name="Kitsunai T."/>
            <person name="Tashiro H."/>
            <person name="Itoh M."/>
            <person name="Sumi N."/>
            <person name="Ishii Y."/>
            <person name="Nakamura S."/>
            <person name="Hazama M."/>
            <person name="Nishine T."/>
            <person name="Harada A."/>
            <person name="Yamamoto R."/>
            <person name="Matsumoto H."/>
            <person name="Sakaguchi S."/>
            <person name="Ikegami T."/>
            <person name="Kashiwagi K."/>
            <person name="Fujiwake S."/>
            <person name="Inoue K."/>
            <person name="Togawa Y."/>
            <person name="Izawa M."/>
            <person name="Ohara E."/>
            <person name="Watahiki M."/>
            <person name="Yoneda Y."/>
            <person name="Ishikawa T."/>
            <person name="Ozawa K."/>
            <person name="Tanaka T."/>
            <person name="Matsuura S."/>
            <person name="Kawai J."/>
            <person name="Okazaki Y."/>
            <person name="Muramatsu M."/>
            <person name="Inoue Y."/>
            <person name="Kira A."/>
            <person name="Hayashizaki Y."/>
        </authorList>
    </citation>
    <scope>NUCLEOTIDE SEQUENCE</scope>
    <source>
        <strain evidence="1">NOD</strain>
        <tissue evidence="1">Activated spleen</tissue>
    </source>
</reference>
<reference evidence="1" key="1">
    <citation type="journal article" date="1999" name="Methods Enzymol.">
        <title>High-efficiency full-length cDNA cloning.</title>
        <authorList>
            <person name="Carninci P."/>
            <person name="Hayashizaki Y."/>
        </authorList>
    </citation>
    <scope>NUCLEOTIDE SEQUENCE</scope>
    <source>
        <strain evidence="1">NOD</strain>
        <tissue evidence="1">Activated spleen</tissue>
    </source>
</reference>
<proteinExistence type="evidence at transcript level"/>
<accession>Q3TZZ4</accession>